<dbReference type="OrthoDB" id="9815778at2"/>
<dbReference type="GO" id="GO:0008234">
    <property type="term" value="F:cysteine-type peptidase activity"/>
    <property type="evidence" value="ECO:0007669"/>
    <property type="project" value="UniProtKB-KW"/>
</dbReference>
<proteinExistence type="inferred from homology"/>
<name>A0A4Q5MWH9_9MICO</name>
<feature type="domain" description="NlpC/P60" evidence="6">
    <location>
        <begin position="65"/>
        <end position="186"/>
    </location>
</feature>
<evidence type="ECO:0000259" key="6">
    <source>
        <dbReference type="PROSITE" id="PS51935"/>
    </source>
</evidence>
<dbReference type="InterPro" id="IPR000064">
    <property type="entry name" value="NLP_P60_dom"/>
</dbReference>
<dbReference type="PROSITE" id="PS51935">
    <property type="entry name" value="NLPC_P60"/>
    <property type="match status" value="1"/>
</dbReference>
<reference evidence="7 8" key="1">
    <citation type="submission" date="2019-01" db="EMBL/GenBank/DDBJ databases">
        <title>Novel species of Cellulomonas.</title>
        <authorList>
            <person name="Liu Q."/>
            <person name="Xin Y.-H."/>
        </authorList>
    </citation>
    <scope>NUCLEOTIDE SEQUENCE [LARGE SCALE GENOMIC DNA]</scope>
    <source>
        <strain evidence="7 8">HLT2-17</strain>
    </source>
</reference>
<evidence type="ECO:0000256" key="5">
    <source>
        <dbReference type="SAM" id="MobiDB-lite"/>
    </source>
</evidence>
<dbReference type="GO" id="GO:0006508">
    <property type="term" value="P:proteolysis"/>
    <property type="evidence" value="ECO:0007669"/>
    <property type="project" value="UniProtKB-KW"/>
</dbReference>
<evidence type="ECO:0000256" key="4">
    <source>
        <dbReference type="ARBA" id="ARBA00022807"/>
    </source>
</evidence>
<dbReference type="InterPro" id="IPR051202">
    <property type="entry name" value="Peptidase_C40"/>
</dbReference>
<keyword evidence="2" id="KW-0645">Protease</keyword>
<dbReference type="SUPFAM" id="SSF54001">
    <property type="entry name" value="Cysteine proteinases"/>
    <property type="match status" value="1"/>
</dbReference>
<dbReference type="PANTHER" id="PTHR47053">
    <property type="entry name" value="MUREIN DD-ENDOPEPTIDASE MEPH-RELATED"/>
    <property type="match status" value="1"/>
</dbReference>
<dbReference type="Proteomes" id="UP000293764">
    <property type="component" value="Unassembled WGS sequence"/>
</dbReference>
<evidence type="ECO:0000256" key="1">
    <source>
        <dbReference type="ARBA" id="ARBA00007074"/>
    </source>
</evidence>
<dbReference type="Pfam" id="PF00877">
    <property type="entry name" value="NLPC_P60"/>
    <property type="match status" value="1"/>
</dbReference>
<evidence type="ECO:0000313" key="7">
    <source>
        <dbReference type="EMBL" id="RYV50042.1"/>
    </source>
</evidence>
<keyword evidence="8" id="KW-1185">Reference proteome</keyword>
<accession>A0A4Q5MWH9</accession>
<comment type="caution">
    <text evidence="7">The sequence shown here is derived from an EMBL/GenBank/DDBJ whole genome shotgun (WGS) entry which is preliminary data.</text>
</comment>
<sequence>MTAVRAQNAATTTVSATTGASSTTSTSATETSFAEALIASLSLGATTAAGSTTAGSTTAAAGTGSASGQGLVDAAMAYVGVPYVWGGENPATGLDCSGLVQRAMADLGVDVPRVARDQATLGTAVASLDAAKPGDLLIFDGGSHIGIYLGDGRMIDAPKPGKSVAVRDVFETPTAIRRVLPEASAASAVSATAAVTDAGTSSLTTDAGTSSLTSAVDLQRYALTMMSEGVAA</sequence>
<evidence type="ECO:0000256" key="2">
    <source>
        <dbReference type="ARBA" id="ARBA00022670"/>
    </source>
</evidence>
<dbReference type="InterPro" id="IPR038765">
    <property type="entry name" value="Papain-like_cys_pep_sf"/>
</dbReference>
<dbReference type="PANTHER" id="PTHR47053:SF1">
    <property type="entry name" value="MUREIN DD-ENDOPEPTIDASE MEPH-RELATED"/>
    <property type="match status" value="1"/>
</dbReference>
<keyword evidence="4" id="KW-0788">Thiol protease</keyword>
<keyword evidence="3" id="KW-0378">Hydrolase</keyword>
<dbReference type="Gene3D" id="3.90.1720.10">
    <property type="entry name" value="endopeptidase domain like (from Nostoc punctiforme)"/>
    <property type="match status" value="1"/>
</dbReference>
<comment type="similarity">
    <text evidence="1">Belongs to the peptidase C40 family.</text>
</comment>
<dbReference type="EMBL" id="SDWW01000044">
    <property type="protein sequence ID" value="RYV50042.1"/>
    <property type="molecule type" value="Genomic_DNA"/>
</dbReference>
<dbReference type="AlphaFoldDB" id="A0A4Q5MWH9"/>
<feature type="region of interest" description="Disordered" evidence="5">
    <location>
        <begin position="1"/>
        <end position="26"/>
    </location>
</feature>
<feature type="compositionally biased region" description="Low complexity" evidence="5">
    <location>
        <begin position="9"/>
        <end position="26"/>
    </location>
</feature>
<evidence type="ECO:0000313" key="8">
    <source>
        <dbReference type="Proteomes" id="UP000293764"/>
    </source>
</evidence>
<protein>
    <submittedName>
        <fullName evidence="7">NlpC/P60 family protein</fullName>
    </submittedName>
</protein>
<organism evidence="7 8">
    <name type="scientific">Pengzhenrongella frigida</name>
    <dbReference type="NCBI Taxonomy" id="1259133"/>
    <lineage>
        <taxon>Bacteria</taxon>
        <taxon>Bacillati</taxon>
        <taxon>Actinomycetota</taxon>
        <taxon>Actinomycetes</taxon>
        <taxon>Micrococcales</taxon>
        <taxon>Pengzhenrongella</taxon>
    </lineage>
</organism>
<evidence type="ECO:0000256" key="3">
    <source>
        <dbReference type="ARBA" id="ARBA00022801"/>
    </source>
</evidence>
<gene>
    <name evidence="7" type="ORF">EUA98_15745</name>
</gene>